<keyword evidence="2" id="KW-0813">Transport</keyword>
<comment type="similarity">
    <text evidence="1">Belongs to the V-ATPase F subunit family.</text>
</comment>
<dbReference type="InterPro" id="IPR036906">
    <property type="entry name" value="ATPase_V1_fsu_sf"/>
</dbReference>
<reference evidence="5" key="1">
    <citation type="submission" date="2019-08" db="EMBL/GenBank/DDBJ databases">
        <title>The improved chromosome-level genome for the pearl oyster Pinctada fucata martensii using PacBio sequencing and Hi-C.</title>
        <authorList>
            <person name="Zheng Z."/>
        </authorList>
    </citation>
    <scope>NUCLEOTIDE SEQUENCE</scope>
    <source>
        <strain evidence="5">ZZ-2019</strain>
        <tissue evidence="5">Adductor muscle</tissue>
    </source>
</reference>
<dbReference type="InterPro" id="IPR005772">
    <property type="entry name" value="ATPase_V1-cplx_fsu_euk"/>
</dbReference>
<dbReference type="Gene3D" id="3.40.50.10580">
    <property type="entry name" value="ATPase, V1 complex, subunit F"/>
    <property type="match status" value="1"/>
</dbReference>
<dbReference type="NCBIfam" id="TIGR01101">
    <property type="entry name" value="V_ATP_synt_F"/>
    <property type="match status" value="1"/>
</dbReference>
<proteinExistence type="inferred from homology"/>
<evidence type="ECO:0000313" key="6">
    <source>
        <dbReference type="Proteomes" id="UP001186944"/>
    </source>
</evidence>
<dbReference type="Pfam" id="PF01990">
    <property type="entry name" value="ATP-synt_F"/>
    <property type="match status" value="1"/>
</dbReference>
<dbReference type="GO" id="GO:0033180">
    <property type="term" value="C:proton-transporting V-type ATPase, V1 domain"/>
    <property type="evidence" value="ECO:0007669"/>
    <property type="project" value="InterPro"/>
</dbReference>
<organism evidence="5 6">
    <name type="scientific">Pinctada imbricata</name>
    <name type="common">Atlantic pearl-oyster</name>
    <name type="synonym">Pinctada martensii</name>
    <dbReference type="NCBI Taxonomy" id="66713"/>
    <lineage>
        <taxon>Eukaryota</taxon>
        <taxon>Metazoa</taxon>
        <taxon>Spiralia</taxon>
        <taxon>Lophotrochozoa</taxon>
        <taxon>Mollusca</taxon>
        <taxon>Bivalvia</taxon>
        <taxon>Autobranchia</taxon>
        <taxon>Pteriomorphia</taxon>
        <taxon>Pterioida</taxon>
        <taxon>Pterioidea</taxon>
        <taxon>Pteriidae</taxon>
        <taxon>Pinctada</taxon>
    </lineage>
</organism>
<evidence type="ECO:0000313" key="5">
    <source>
        <dbReference type="EMBL" id="KAK3105976.1"/>
    </source>
</evidence>
<dbReference type="EMBL" id="VSWD01000003">
    <property type="protein sequence ID" value="KAK3105976.1"/>
    <property type="molecule type" value="Genomic_DNA"/>
</dbReference>
<comment type="caution">
    <text evidence="5">The sequence shown here is derived from an EMBL/GenBank/DDBJ whole genome shotgun (WGS) entry which is preliminary data.</text>
</comment>
<evidence type="ECO:0000256" key="1">
    <source>
        <dbReference type="ARBA" id="ARBA00010148"/>
    </source>
</evidence>
<dbReference type="Proteomes" id="UP001186944">
    <property type="component" value="Unassembled WGS sequence"/>
</dbReference>
<sequence>MSSSDTPVFSKGLGVSDDGGVPVMFKVMSVRIKNCAAKQVKLFASRNVILLVKSFGLAVFSITAVPPCPPLINDNHPELRYQCDTCTGFLLGGIGELNKKREPNFLVVDKNTSRHDIEETFRGFLKREDIAIILINQTIAEEIRYVIDSHNDPIPAVLEIPSKDSPYDSSKDSILRRAKVG</sequence>
<evidence type="ECO:0000256" key="4">
    <source>
        <dbReference type="ARBA" id="ARBA00023065"/>
    </source>
</evidence>
<dbReference type="PANTHER" id="PTHR13861:SF2">
    <property type="entry name" value="V-TYPE PROTON ATPASE SUBUNIT F"/>
    <property type="match status" value="1"/>
</dbReference>
<dbReference type="PANTHER" id="PTHR13861">
    <property type="entry name" value="VACUOLAR ATP SYNTHASE SUBUNIT F"/>
    <property type="match status" value="1"/>
</dbReference>
<keyword evidence="6" id="KW-1185">Reference proteome</keyword>
<accession>A0AA88YJG3</accession>
<name>A0AA88YJG3_PINIB</name>
<dbReference type="GO" id="GO:0046961">
    <property type="term" value="F:proton-transporting ATPase activity, rotational mechanism"/>
    <property type="evidence" value="ECO:0007669"/>
    <property type="project" value="InterPro"/>
</dbReference>
<dbReference type="AlphaFoldDB" id="A0AA88YJG3"/>
<protein>
    <recommendedName>
        <fullName evidence="7">V-type proton ATPase subunit F</fullName>
    </recommendedName>
</protein>
<keyword evidence="4" id="KW-0406">Ion transport</keyword>
<evidence type="ECO:0000256" key="2">
    <source>
        <dbReference type="ARBA" id="ARBA00022448"/>
    </source>
</evidence>
<dbReference type="InterPro" id="IPR008218">
    <property type="entry name" value="ATPase_V1-cplx_f_g_su"/>
</dbReference>
<gene>
    <name evidence="5" type="ORF">FSP39_009974</name>
</gene>
<dbReference type="SUPFAM" id="SSF159468">
    <property type="entry name" value="AtpF-like"/>
    <property type="match status" value="1"/>
</dbReference>
<evidence type="ECO:0000256" key="3">
    <source>
        <dbReference type="ARBA" id="ARBA00022781"/>
    </source>
</evidence>
<keyword evidence="3" id="KW-0375">Hydrogen ion transport</keyword>
<evidence type="ECO:0008006" key="7">
    <source>
        <dbReference type="Google" id="ProtNLM"/>
    </source>
</evidence>